<accession>A0A6A6SWR2</accession>
<dbReference type="GO" id="GO:1990180">
    <property type="term" value="P:mitochondrial tRNA 3'-end processing"/>
    <property type="evidence" value="ECO:0007669"/>
    <property type="project" value="TreeGrafter"/>
</dbReference>
<dbReference type="GO" id="GO:0005739">
    <property type="term" value="C:mitochondrion"/>
    <property type="evidence" value="ECO:0007669"/>
    <property type="project" value="TreeGrafter"/>
</dbReference>
<evidence type="ECO:0000256" key="8">
    <source>
        <dbReference type="ARBA" id="ARBA00022759"/>
    </source>
</evidence>
<dbReference type="GO" id="GO:0042781">
    <property type="term" value="F:3'-tRNA processing endoribonuclease activity"/>
    <property type="evidence" value="ECO:0007669"/>
    <property type="project" value="UniProtKB-EC"/>
</dbReference>
<keyword evidence="7" id="KW-0479">Metal-binding</keyword>
<dbReference type="PANTHER" id="PTHR12553">
    <property type="entry name" value="ZINC PHOSPHODIESTERASE ELAC PROTEIN 2"/>
    <property type="match status" value="1"/>
</dbReference>
<evidence type="ECO:0000256" key="5">
    <source>
        <dbReference type="ARBA" id="ARBA00022694"/>
    </source>
</evidence>
<dbReference type="CDD" id="cd07718">
    <property type="entry name" value="RNaseZ_ELAC1_ELAC2-C-term-like_MBL-fold"/>
    <property type="match status" value="1"/>
</dbReference>
<gene>
    <name evidence="13" type="ORF">K491DRAFT_682815</name>
</gene>
<dbReference type="InterPro" id="IPR036866">
    <property type="entry name" value="RibonucZ/Hydroxyglut_hydro"/>
</dbReference>
<feature type="compositionally biased region" description="Gly residues" evidence="11">
    <location>
        <begin position="954"/>
        <end position="964"/>
    </location>
</feature>
<evidence type="ECO:0000256" key="11">
    <source>
        <dbReference type="SAM" id="MobiDB-lite"/>
    </source>
</evidence>
<comment type="cofactor">
    <cofactor evidence="2">
        <name>Zn(2+)</name>
        <dbReference type="ChEBI" id="CHEBI:29105"/>
    </cofactor>
</comment>
<feature type="compositionally biased region" description="Basic residues" evidence="11">
    <location>
        <begin position="987"/>
        <end position="996"/>
    </location>
</feature>
<dbReference type="InterPro" id="IPR047151">
    <property type="entry name" value="RNZ2-like"/>
</dbReference>
<keyword evidence="9" id="KW-0378">Hydrolase</keyword>
<dbReference type="EMBL" id="MU004448">
    <property type="protein sequence ID" value="KAF2650634.1"/>
    <property type="molecule type" value="Genomic_DNA"/>
</dbReference>
<keyword evidence="8" id="KW-0255">Endonuclease</keyword>
<feature type="region of interest" description="Disordered" evidence="11">
    <location>
        <begin position="848"/>
        <end position="906"/>
    </location>
</feature>
<keyword evidence="5" id="KW-0819">tRNA processing</keyword>
<feature type="domain" description="tRNase Z endonuclease" evidence="12">
    <location>
        <begin position="7"/>
        <end position="68"/>
    </location>
</feature>
<evidence type="ECO:0000256" key="10">
    <source>
        <dbReference type="ARBA" id="ARBA00022833"/>
    </source>
</evidence>
<evidence type="ECO:0000256" key="3">
    <source>
        <dbReference type="ARBA" id="ARBA00007823"/>
    </source>
</evidence>
<dbReference type="Pfam" id="PF13691">
    <property type="entry name" value="Lactamase_B_4"/>
    <property type="match status" value="1"/>
</dbReference>
<dbReference type="PANTHER" id="PTHR12553:SF49">
    <property type="entry name" value="ZINC PHOSPHODIESTERASE ELAC PROTEIN 2"/>
    <property type="match status" value="1"/>
</dbReference>
<comment type="similarity">
    <text evidence="3">Belongs to the RNase Z family.</text>
</comment>
<dbReference type="AlphaFoldDB" id="A0A6A6SWR2"/>
<keyword evidence="10" id="KW-0862">Zinc</keyword>
<dbReference type="Proteomes" id="UP000799324">
    <property type="component" value="Unassembled WGS sequence"/>
</dbReference>
<evidence type="ECO:0000313" key="13">
    <source>
        <dbReference type="EMBL" id="KAF2650634.1"/>
    </source>
</evidence>
<evidence type="ECO:0000256" key="4">
    <source>
        <dbReference type="ARBA" id="ARBA00012477"/>
    </source>
</evidence>
<reference evidence="13" key="1">
    <citation type="journal article" date="2020" name="Stud. Mycol.">
        <title>101 Dothideomycetes genomes: a test case for predicting lifestyles and emergence of pathogens.</title>
        <authorList>
            <person name="Haridas S."/>
            <person name="Albert R."/>
            <person name="Binder M."/>
            <person name="Bloem J."/>
            <person name="Labutti K."/>
            <person name="Salamov A."/>
            <person name="Andreopoulos B."/>
            <person name="Baker S."/>
            <person name="Barry K."/>
            <person name="Bills G."/>
            <person name="Bluhm B."/>
            <person name="Cannon C."/>
            <person name="Castanera R."/>
            <person name="Culley D."/>
            <person name="Daum C."/>
            <person name="Ezra D."/>
            <person name="Gonzalez J."/>
            <person name="Henrissat B."/>
            <person name="Kuo A."/>
            <person name="Liang C."/>
            <person name="Lipzen A."/>
            <person name="Lutzoni F."/>
            <person name="Magnuson J."/>
            <person name="Mondo S."/>
            <person name="Nolan M."/>
            <person name="Ohm R."/>
            <person name="Pangilinan J."/>
            <person name="Park H.-J."/>
            <person name="Ramirez L."/>
            <person name="Alfaro M."/>
            <person name="Sun H."/>
            <person name="Tritt A."/>
            <person name="Yoshinaga Y."/>
            <person name="Zwiers L.-H."/>
            <person name="Turgeon B."/>
            <person name="Goodwin S."/>
            <person name="Spatafora J."/>
            <person name="Crous P."/>
            <person name="Grigoriev I."/>
        </authorList>
    </citation>
    <scope>NUCLEOTIDE SEQUENCE</scope>
    <source>
        <strain evidence="13">CBS 122681</strain>
    </source>
</reference>
<proteinExistence type="inferred from homology"/>
<feature type="compositionally biased region" description="Acidic residues" evidence="11">
    <location>
        <begin position="856"/>
        <end position="874"/>
    </location>
</feature>
<evidence type="ECO:0000256" key="9">
    <source>
        <dbReference type="ARBA" id="ARBA00022801"/>
    </source>
</evidence>
<dbReference type="InterPro" id="IPR027794">
    <property type="entry name" value="tRNase_Z_dom"/>
</dbReference>
<organism evidence="13 14">
    <name type="scientific">Lophiostoma macrostomum CBS 122681</name>
    <dbReference type="NCBI Taxonomy" id="1314788"/>
    <lineage>
        <taxon>Eukaryota</taxon>
        <taxon>Fungi</taxon>
        <taxon>Dikarya</taxon>
        <taxon>Ascomycota</taxon>
        <taxon>Pezizomycotina</taxon>
        <taxon>Dothideomycetes</taxon>
        <taxon>Pleosporomycetidae</taxon>
        <taxon>Pleosporales</taxon>
        <taxon>Lophiostomataceae</taxon>
        <taxon>Lophiostoma</taxon>
    </lineage>
</organism>
<dbReference type="Gene3D" id="3.60.15.10">
    <property type="entry name" value="Ribonuclease Z/Hydroxyacylglutathione hydrolase-like"/>
    <property type="match status" value="2"/>
</dbReference>
<sequence length="996" mass="109278">MDTQIRFITTPTADSPGTTLVVLTPKKHYVFGQQSEGTQRALTQMGQRMTKVEDFFITGKMDWKNMGGTIGMLLTLADATASSFENSMEVYRKKLESNGGAAIPKPTRTTLNMYGPPNLKHMLGTCRRFIFRKGMPIRATEFSHAAPTQENNGDFPPTWKDEQLQVWALSVAPSEAPLDAEQEAALASRMADFEATENHFEDHQAPQNETPEERESRYDRIRTTVLKHMFDSHWSFDTLVERHISEVEMPTVMYIRDPATHQLDKYRGPLPGSGAPLPDIKVLTRTPWPAALVQSLPPSRPFENAVSYIIRTHPARGKFDTKRAKELGVAAGPDWGKLATGNSVTSSKGETITPDMVLGPDKPGQGVAILDVPSLGHLETLIRREEFNSLAVMDGIQACIWILGPGLSTHPILRSFTERFGKLKHVIASSDTSPNRLTFDSVAAQTTRLGQIDGERYHTPYHDNTPLSQATISGGSSQEAALPPNTIMAERGLQFRLMPKFEMGSEFIPALLDISKVQEETAPEIIELAKSAHDDIEQDKDALETWRHLLSRAETEVITLGTGSALPSKYRNVSATLVRVPGVGNYLFDCGENTLGQLQRVFTPEEMLEVIRNLRMIWISHLHADHHLGTASVIKTWYKVVHNSVPLPTPASLDSIQSNPSDYGLAVISHFGMQSWLKEYSAVEDFGYSRILPLVIDPVEPRTSSGSTLTLYSNKKLPPSRYKPDLGVTDIQACAVSHCFGAMAVSLTFPHKSSSSSRSASATAPLKISYSGDCRPSATFPLIGRDSTVLIHEATFDDELKGDAIAKKHSTTSEALGVGAQMGAKAVVLTHFSQRYQKIPVLQTVEGVEEEKKDEAEVEAEATVDDVSMEDAEDPTQTNPDIQPRPTPAAPKLPHQSSSSAPNENVIKVRSKDMKVAIAFDYMRVRIGDIAKLEKFNPALSKLLADDEEKEVGGAQGDGQGQGEGEGEVNANGKKTSPGGWGEGGNKKKKKSRRNN</sequence>
<keyword evidence="14" id="KW-1185">Reference proteome</keyword>
<comment type="catalytic activity">
    <reaction evidence="1">
        <text>Endonucleolytic cleavage of RNA, removing extra 3' nucleotides from tRNA precursor, generating 3' termini of tRNAs. A 3'-hydroxy group is left at the tRNA terminus and a 5'-phosphoryl group is left at the trailer molecule.</text>
        <dbReference type="EC" id="3.1.26.11"/>
    </reaction>
</comment>
<keyword evidence="6" id="KW-0540">Nuclease</keyword>
<evidence type="ECO:0000256" key="2">
    <source>
        <dbReference type="ARBA" id="ARBA00001947"/>
    </source>
</evidence>
<evidence type="ECO:0000313" key="14">
    <source>
        <dbReference type="Proteomes" id="UP000799324"/>
    </source>
</evidence>
<dbReference type="EC" id="3.1.26.11" evidence="4"/>
<dbReference type="OrthoDB" id="527344at2759"/>
<evidence type="ECO:0000256" key="1">
    <source>
        <dbReference type="ARBA" id="ARBA00000402"/>
    </source>
</evidence>
<dbReference type="GO" id="GO:0046872">
    <property type="term" value="F:metal ion binding"/>
    <property type="evidence" value="ECO:0007669"/>
    <property type="project" value="UniProtKB-KW"/>
</dbReference>
<evidence type="ECO:0000259" key="12">
    <source>
        <dbReference type="Pfam" id="PF13691"/>
    </source>
</evidence>
<protein>
    <recommendedName>
        <fullName evidence="4">ribonuclease Z</fullName>
        <ecNumber evidence="4">3.1.26.11</ecNumber>
    </recommendedName>
</protein>
<feature type="region of interest" description="Disordered" evidence="11">
    <location>
        <begin position="947"/>
        <end position="996"/>
    </location>
</feature>
<evidence type="ECO:0000256" key="7">
    <source>
        <dbReference type="ARBA" id="ARBA00022723"/>
    </source>
</evidence>
<dbReference type="SUPFAM" id="SSF56281">
    <property type="entry name" value="Metallo-hydrolase/oxidoreductase"/>
    <property type="match status" value="2"/>
</dbReference>
<evidence type="ECO:0000256" key="6">
    <source>
        <dbReference type="ARBA" id="ARBA00022722"/>
    </source>
</evidence>
<name>A0A6A6SWR2_9PLEO</name>